<reference evidence="1" key="1">
    <citation type="submission" date="2024-07" db="EMBL/GenBank/DDBJ databases">
        <authorList>
            <person name="Wang K."/>
            <person name="Liang S."/>
            <person name="Wang S."/>
        </authorList>
    </citation>
    <scope>NUCLEOTIDE SEQUENCE</scope>
    <source>
        <strain evidence="1">KW1</strain>
    </source>
</reference>
<sequence length="332" mass="38429">MAVTHLCEACKRNEIDVVKISDEPAQPYRLCNDCHGRLLTYSLRPIEWYHLAIIHSPKKFLLHDDFYEEDGEACQPEEDVLVTAEEKIPTLQAVQHDLESLLDFSITRWFLHNDVINALKKHDTQKILMSVRSRFYGTENHEVKSRMLEIAADVLGTAASDWVRELWENDADKFFHLLSWAAASSLPAEEGMRRIFDQLKCVSEKELPMMALSSLYRFRSHHILDWMESHCSSFNDSWGRLASACFPTWLRMKSWLNKGRPFSLIALDTMANCLAVKNDPFIEELSPKILRTDINEIEPILYDYLQEDGVPRVKTKVGIIVKNKEAIFEKGE</sequence>
<dbReference type="AlphaFoldDB" id="A0AB39IU96"/>
<gene>
    <name evidence="1" type="ORF">AB4922_10810</name>
</gene>
<organism evidence="1">
    <name type="scientific">Bacillus aerius</name>
    <dbReference type="NCBI Taxonomy" id="293388"/>
    <lineage>
        <taxon>Bacteria</taxon>
        <taxon>Bacillati</taxon>
        <taxon>Bacillota</taxon>
        <taxon>Bacilli</taxon>
        <taxon>Bacillales</taxon>
        <taxon>Bacillaceae</taxon>
        <taxon>Bacillus</taxon>
    </lineage>
</organism>
<evidence type="ECO:0000313" key="1">
    <source>
        <dbReference type="EMBL" id="XDL59882.1"/>
    </source>
</evidence>
<proteinExistence type="predicted"/>
<accession>A0AB39IU96</accession>
<name>A0AB39IU96_9BACI</name>
<dbReference type="EMBL" id="CP162911">
    <property type="protein sequence ID" value="XDL59882.1"/>
    <property type="molecule type" value="Genomic_DNA"/>
</dbReference>
<protein>
    <submittedName>
        <fullName evidence="1">Uncharacterized protein</fullName>
    </submittedName>
</protein>
<dbReference type="RefSeq" id="WP_368774513.1">
    <property type="nucleotide sequence ID" value="NZ_CP162911.1"/>
</dbReference>